<comment type="subcellular location">
    <subcellularLocation>
        <location evidence="1">Membrane</location>
        <topology evidence="1">Single-pass membrane protein</topology>
    </subcellularLocation>
</comment>
<evidence type="ECO:0000256" key="2">
    <source>
        <dbReference type="ARBA" id="ARBA00007862"/>
    </source>
</evidence>
<dbReference type="InterPro" id="IPR010200">
    <property type="entry name" value="HflC"/>
</dbReference>
<comment type="caution">
    <text evidence="8">The sequence shown here is derived from an EMBL/GenBank/DDBJ whole genome shotgun (WGS) entry which is preliminary data.</text>
</comment>
<evidence type="ECO:0000256" key="6">
    <source>
        <dbReference type="PIRNR" id="PIRNR005651"/>
    </source>
</evidence>
<keyword evidence="5" id="KW-0472">Membrane</keyword>
<dbReference type="OrthoDB" id="9812991at2"/>
<evidence type="ECO:0000259" key="7">
    <source>
        <dbReference type="SMART" id="SM00244"/>
    </source>
</evidence>
<dbReference type="AlphaFoldDB" id="A0A4Q7DI08"/>
<dbReference type="GO" id="GO:0006508">
    <property type="term" value="P:proteolysis"/>
    <property type="evidence" value="ECO:0007669"/>
    <property type="project" value="UniProtKB-KW"/>
</dbReference>
<dbReference type="SMART" id="SM00244">
    <property type="entry name" value="PHB"/>
    <property type="match status" value="1"/>
</dbReference>
<evidence type="ECO:0000313" key="9">
    <source>
        <dbReference type="Proteomes" id="UP000293550"/>
    </source>
</evidence>
<evidence type="ECO:0000256" key="1">
    <source>
        <dbReference type="ARBA" id="ARBA00004167"/>
    </source>
</evidence>
<dbReference type="Proteomes" id="UP000293550">
    <property type="component" value="Unassembled WGS sequence"/>
</dbReference>
<dbReference type="Gene3D" id="3.30.479.30">
    <property type="entry name" value="Band 7 domain"/>
    <property type="match status" value="1"/>
</dbReference>
<proteinExistence type="inferred from homology"/>
<comment type="function">
    <text evidence="6">HflC and HflK could regulate a protease.</text>
</comment>
<keyword evidence="3" id="KW-0812">Transmembrane</keyword>
<dbReference type="InterPro" id="IPR036013">
    <property type="entry name" value="Band_7/SPFH_dom_sf"/>
</dbReference>
<dbReference type="CDD" id="cd03405">
    <property type="entry name" value="SPFH_HflC"/>
    <property type="match status" value="1"/>
</dbReference>
<protein>
    <recommendedName>
        <fullName evidence="6">Protein HflC</fullName>
    </recommendedName>
</protein>
<gene>
    <name evidence="8" type="ORF">EQU50_02085</name>
</gene>
<dbReference type="InterPro" id="IPR001107">
    <property type="entry name" value="Band_7"/>
</dbReference>
<evidence type="ECO:0000313" key="8">
    <source>
        <dbReference type="EMBL" id="RZI46403.1"/>
    </source>
</evidence>
<dbReference type="EMBL" id="SCFB01000004">
    <property type="protein sequence ID" value="RZI46403.1"/>
    <property type="molecule type" value="Genomic_DNA"/>
</dbReference>
<keyword evidence="8" id="KW-0378">Hydrolase</keyword>
<feature type="domain" description="Band 7" evidence="7">
    <location>
        <begin position="46"/>
        <end position="210"/>
    </location>
</feature>
<evidence type="ECO:0000256" key="4">
    <source>
        <dbReference type="ARBA" id="ARBA00022989"/>
    </source>
</evidence>
<accession>A0A4Q7DI08</accession>
<organism evidence="8 9">
    <name type="scientific">Candidatus Finniella inopinata</name>
    <dbReference type="NCBI Taxonomy" id="1696036"/>
    <lineage>
        <taxon>Bacteria</taxon>
        <taxon>Pseudomonadati</taxon>
        <taxon>Pseudomonadota</taxon>
        <taxon>Alphaproteobacteria</taxon>
        <taxon>Holosporales</taxon>
        <taxon>Candidatus Paracaedibacteraceae</taxon>
        <taxon>Candidatus Finniella</taxon>
    </lineage>
</organism>
<dbReference type="PANTHER" id="PTHR42911">
    <property type="entry name" value="MODULATOR OF FTSH PROTEASE HFLC"/>
    <property type="match status" value="1"/>
</dbReference>
<keyword evidence="4" id="KW-1133">Transmembrane helix</keyword>
<reference evidence="8 9" key="1">
    <citation type="submission" date="2018-10" db="EMBL/GenBank/DDBJ databases">
        <title>An updated phylogeny of the Alphaproteobacteria reveals that the parasitic Rickettsiales and Holosporales have independent origins.</title>
        <authorList>
            <person name="Munoz-Gomez S.A."/>
            <person name="Hess S."/>
            <person name="Burger G."/>
            <person name="Lang B.F."/>
            <person name="Susko E."/>
            <person name="Slamovits C.H."/>
            <person name="Roger A.J."/>
        </authorList>
    </citation>
    <scope>NUCLEOTIDE SEQUENCE [LARGE SCALE GENOMIC DNA]</scope>
    <source>
        <strain evidence="8">HOLO01</strain>
    </source>
</reference>
<comment type="similarity">
    <text evidence="2 6">Belongs to the band 7/mec-2 family. HflC subfamily.</text>
</comment>
<dbReference type="GO" id="GO:0008233">
    <property type="term" value="F:peptidase activity"/>
    <property type="evidence" value="ECO:0007669"/>
    <property type="project" value="UniProtKB-KW"/>
</dbReference>
<keyword evidence="9" id="KW-1185">Reference proteome</keyword>
<dbReference type="PIRSF" id="PIRSF005651">
    <property type="entry name" value="HflC"/>
    <property type="match status" value="1"/>
</dbReference>
<dbReference type="GO" id="GO:0016020">
    <property type="term" value="C:membrane"/>
    <property type="evidence" value="ECO:0007669"/>
    <property type="project" value="UniProtKB-SubCell"/>
</dbReference>
<sequence length="314" mass="35604">MTKRPMKSRHQLVLIRKKEKGNFMTLSRLPLFLLGGLLLCLVILTGSIFTVDQTSQAIVLQFGEWRKVHTTPGLKFKIPLIQEVTYYDKRVLDYDLPPIHITTGDQKRLVVDTYTRYRIHDPLLFYRTIKPASEIGAQMRLEALISSSVRNVLGKVPLRTMLSADRSGIMRQIEQEVRAMATPLGLEIVDVRIIRTELPVENRNAVFARMNAELGRFAMENRAKGAEAALGIRAEADKEIVIALAQAEQQAQVLRGDGEAESIKIAIEAFGSNKELYTFYRTMEIYREAFGADTNLILSTDHELLSFFNSLPKH</sequence>
<dbReference type="SUPFAM" id="SSF117892">
    <property type="entry name" value="Band 7/SPFH domain"/>
    <property type="match status" value="1"/>
</dbReference>
<evidence type="ECO:0000256" key="5">
    <source>
        <dbReference type="ARBA" id="ARBA00023136"/>
    </source>
</evidence>
<name>A0A4Q7DI08_9PROT</name>
<dbReference type="Pfam" id="PF01145">
    <property type="entry name" value="Band_7"/>
    <property type="match status" value="1"/>
</dbReference>
<evidence type="ECO:0000256" key="3">
    <source>
        <dbReference type="ARBA" id="ARBA00022692"/>
    </source>
</evidence>
<dbReference type="PANTHER" id="PTHR42911:SF1">
    <property type="entry name" value="MODULATOR OF FTSH PROTEASE HFLC"/>
    <property type="match status" value="1"/>
</dbReference>
<keyword evidence="8" id="KW-0645">Protease</keyword>